<comment type="caution">
    <text evidence="2">The sequence shown here is derived from an EMBL/GenBank/DDBJ whole genome shotgun (WGS) entry which is preliminary data.</text>
</comment>
<dbReference type="STRING" id="1437603.GCA_000771525_00351"/>
<evidence type="ECO:0000256" key="1">
    <source>
        <dbReference type="SAM" id="MobiDB-lite"/>
    </source>
</evidence>
<dbReference type="RefSeq" id="WP_033513222.1">
    <property type="nucleotide sequence ID" value="NZ_JDUO01000011.1"/>
</dbReference>
<name>A0A087BZU2_9BIFI</name>
<dbReference type="EMBL" id="JGZE01000013">
    <property type="protein sequence ID" value="KFI76542.1"/>
    <property type="molecule type" value="Genomic_DNA"/>
</dbReference>
<evidence type="ECO:0000313" key="2">
    <source>
        <dbReference type="EMBL" id="KFI76542.1"/>
    </source>
</evidence>
<protein>
    <submittedName>
        <fullName evidence="2">Phage protein Gp19/Gp15/Gp42</fullName>
    </submittedName>
</protein>
<proteinExistence type="predicted"/>
<organism evidence="2 3">
    <name type="scientific">Bifidobacterium mongoliense DSM 21395</name>
    <dbReference type="NCBI Taxonomy" id="1437603"/>
    <lineage>
        <taxon>Bacteria</taxon>
        <taxon>Bacillati</taxon>
        <taxon>Actinomycetota</taxon>
        <taxon>Actinomycetes</taxon>
        <taxon>Bifidobacteriales</taxon>
        <taxon>Bifidobacteriaceae</taxon>
        <taxon>Bifidobacterium</taxon>
    </lineage>
</organism>
<evidence type="ECO:0000313" key="3">
    <source>
        <dbReference type="Proteomes" id="UP000029082"/>
    </source>
</evidence>
<dbReference type="AlphaFoldDB" id="A0A087BZU2"/>
<accession>A0A087BZU2</accession>
<dbReference type="GeneID" id="93094895"/>
<feature type="region of interest" description="Disordered" evidence="1">
    <location>
        <begin position="70"/>
        <end position="94"/>
    </location>
</feature>
<dbReference type="Proteomes" id="UP000029082">
    <property type="component" value="Unassembled WGS sequence"/>
</dbReference>
<sequence length="131" mass="14179">MSDSFATAQDLSDRWRKLSDAETTTAEVLLADASDKIRNRVSQADDENWCAANARTLTRICCSMVKRSMQQSSTGMPEGASQSSTTAGPFTDGYTWSNPDGNLYLTAEELRDLGISQGRAFTVGMVGHGDD</sequence>
<dbReference type="eggNOG" id="ENOG50338N2">
    <property type="taxonomic scope" value="Bacteria"/>
</dbReference>
<dbReference type="OrthoDB" id="3194840at2"/>
<dbReference type="InterPro" id="IPR018963">
    <property type="entry name" value="Mycophage_D29_Gp19"/>
</dbReference>
<dbReference type="Pfam" id="PF09355">
    <property type="entry name" value="Phage_Gp19"/>
    <property type="match status" value="1"/>
</dbReference>
<gene>
    <name evidence="2" type="ORF">BMON_1139</name>
</gene>
<reference evidence="2 3" key="1">
    <citation type="submission" date="2014-03" db="EMBL/GenBank/DDBJ databases">
        <title>Genomics of Bifidobacteria.</title>
        <authorList>
            <person name="Ventura M."/>
            <person name="Milani C."/>
            <person name="Lugli G.A."/>
        </authorList>
    </citation>
    <scope>NUCLEOTIDE SEQUENCE [LARGE SCALE GENOMIC DNA]</scope>
    <source>
        <strain evidence="2 3">DSM 21395</strain>
    </source>
</reference>
<keyword evidence="3" id="KW-1185">Reference proteome</keyword>